<gene>
    <name evidence="2" type="ORF">OLC1_LOCUS12079</name>
</gene>
<feature type="compositionally biased region" description="Basic and acidic residues" evidence="1">
    <location>
        <begin position="25"/>
        <end position="41"/>
    </location>
</feature>
<accession>A0AAV1D679</accession>
<dbReference type="Proteomes" id="UP001161247">
    <property type="component" value="Chromosome 4"/>
</dbReference>
<protein>
    <submittedName>
        <fullName evidence="2">OLC1v1001119C1</fullName>
    </submittedName>
</protein>
<feature type="region of interest" description="Disordered" evidence="1">
    <location>
        <begin position="1"/>
        <end position="63"/>
    </location>
</feature>
<dbReference type="AlphaFoldDB" id="A0AAV1D679"/>
<evidence type="ECO:0000313" key="2">
    <source>
        <dbReference type="EMBL" id="CAI9102786.1"/>
    </source>
</evidence>
<evidence type="ECO:0000313" key="3">
    <source>
        <dbReference type="Proteomes" id="UP001161247"/>
    </source>
</evidence>
<keyword evidence="3" id="KW-1185">Reference proteome</keyword>
<proteinExistence type="predicted"/>
<feature type="region of interest" description="Disordered" evidence="1">
    <location>
        <begin position="114"/>
        <end position="145"/>
    </location>
</feature>
<dbReference type="EMBL" id="OX459121">
    <property type="protein sequence ID" value="CAI9102786.1"/>
    <property type="molecule type" value="Genomic_DNA"/>
</dbReference>
<feature type="compositionally biased region" description="Acidic residues" evidence="1">
    <location>
        <begin position="9"/>
        <end position="24"/>
    </location>
</feature>
<reference evidence="2" key="1">
    <citation type="submission" date="2023-03" db="EMBL/GenBank/DDBJ databases">
        <authorList>
            <person name="Julca I."/>
        </authorList>
    </citation>
    <scope>NUCLEOTIDE SEQUENCE</scope>
</reference>
<name>A0AAV1D679_OLDCO</name>
<organism evidence="2 3">
    <name type="scientific">Oldenlandia corymbosa var. corymbosa</name>
    <dbReference type="NCBI Taxonomy" id="529605"/>
    <lineage>
        <taxon>Eukaryota</taxon>
        <taxon>Viridiplantae</taxon>
        <taxon>Streptophyta</taxon>
        <taxon>Embryophyta</taxon>
        <taxon>Tracheophyta</taxon>
        <taxon>Spermatophyta</taxon>
        <taxon>Magnoliopsida</taxon>
        <taxon>eudicotyledons</taxon>
        <taxon>Gunneridae</taxon>
        <taxon>Pentapetalae</taxon>
        <taxon>asterids</taxon>
        <taxon>lamiids</taxon>
        <taxon>Gentianales</taxon>
        <taxon>Rubiaceae</taxon>
        <taxon>Rubioideae</taxon>
        <taxon>Spermacoceae</taxon>
        <taxon>Hedyotis-Oldenlandia complex</taxon>
        <taxon>Oldenlandia</taxon>
    </lineage>
</organism>
<sequence>MGSSQDMGSFDELEPIVILDEEDDLTPKAEPRLMVPKREKTEEEQEQFAKELNVGRSSSSTRPPLFDIISSKRLLDKMSTTETAAWLDVINNNEEEVLAPRTMKNECEVEDVTKPVPLGNEDDIGHEEKSSWEEDNNNMDASSNNGVEDPYFGTIQTTANVQRPLYELNANGNLVIESLYDDDDDASVSSDEYLIYDMKFIPSFYH</sequence>
<evidence type="ECO:0000256" key="1">
    <source>
        <dbReference type="SAM" id="MobiDB-lite"/>
    </source>
</evidence>